<evidence type="ECO:0000313" key="15">
    <source>
        <dbReference type="Proteomes" id="UP000030750"/>
    </source>
</evidence>
<dbReference type="OrthoDB" id="5428259at2759"/>
<evidence type="ECO:0000256" key="6">
    <source>
        <dbReference type="ARBA" id="ARBA00022723"/>
    </source>
</evidence>
<name>U6LPD4_9EIME</name>
<feature type="region of interest" description="Disordered" evidence="12">
    <location>
        <begin position="1"/>
        <end position="21"/>
    </location>
</feature>
<keyword evidence="6" id="KW-0479">Metal-binding</keyword>
<evidence type="ECO:0000256" key="7">
    <source>
        <dbReference type="ARBA" id="ARBA00022737"/>
    </source>
</evidence>
<dbReference type="InterPro" id="IPR026873">
    <property type="entry name" value="Ptb1"/>
</dbReference>
<keyword evidence="7" id="KW-0677">Repeat</keyword>
<keyword evidence="8" id="KW-0862">Zinc</keyword>
<evidence type="ECO:0000256" key="8">
    <source>
        <dbReference type="ARBA" id="ARBA00022833"/>
    </source>
</evidence>
<feature type="compositionally biased region" description="Basic and acidic residues" evidence="12">
    <location>
        <begin position="171"/>
        <end position="181"/>
    </location>
</feature>
<dbReference type="AlphaFoldDB" id="U6LPD4"/>
<dbReference type="SUPFAM" id="SSF48239">
    <property type="entry name" value="Terpenoid cyclases/Protein prenyltransferases"/>
    <property type="match status" value="1"/>
</dbReference>
<feature type="domain" description="Prenyltransferase alpha-alpha toroid" evidence="13">
    <location>
        <begin position="215"/>
        <end position="469"/>
    </location>
</feature>
<evidence type="ECO:0000256" key="11">
    <source>
        <dbReference type="ARBA" id="ARBA00047658"/>
    </source>
</evidence>
<dbReference type="Proteomes" id="UP000030750">
    <property type="component" value="Unassembled WGS sequence"/>
</dbReference>
<evidence type="ECO:0000256" key="2">
    <source>
        <dbReference type="ARBA" id="ARBA00010497"/>
    </source>
</evidence>
<dbReference type="GO" id="GO:0004663">
    <property type="term" value="F:Rab geranylgeranyltransferase activity"/>
    <property type="evidence" value="ECO:0007669"/>
    <property type="project" value="UniProtKB-EC"/>
</dbReference>
<feature type="region of interest" description="Disordered" evidence="12">
    <location>
        <begin position="139"/>
        <end position="206"/>
    </location>
</feature>
<evidence type="ECO:0000259" key="13">
    <source>
        <dbReference type="Pfam" id="PF00432"/>
    </source>
</evidence>
<organism evidence="14 15">
    <name type="scientific">Eimeria brunetti</name>
    <dbReference type="NCBI Taxonomy" id="51314"/>
    <lineage>
        <taxon>Eukaryota</taxon>
        <taxon>Sar</taxon>
        <taxon>Alveolata</taxon>
        <taxon>Apicomplexa</taxon>
        <taxon>Conoidasida</taxon>
        <taxon>Coccidia</taxon>
        <taxon>Eucoccidiorida</taxon>
        <taxon>Eimeriorina</taxon>
        <taxon>Eimeriidae</taxon>
        <taxon>Eimeria</taxon>
    </lineage>
</organism>
<evidence type="ECO:0000256" key="4">
    <source>
        <dbReference type="ARBA" id="ARBA00022602"/>
    </source>
</evidence>
<dbReference type="EC" id="2.5.1.60" evidence="3"/>
<evidence type="ECO:0000256" key="5">
    <source>
        <dbReference type="ARBA" id="ARBA00022679"/>
    </source>
</evidence>
<dbReference type="GO" id="GO:0005968">
    <property type="term" value="C:Rab-protein geranylgeranyltransferase complex"/>
    <property type="evidence" value="ECO:0007669"/>
    <property type="project" value="TreeGrafter"/>
</dbReference>
<keyword evidence="15" id="KW-1185">Reference proteome</keyword>
<dbReference type="InterPro" id="IPR008930">
    <property type="entry name" value="Terpenoid_cyclase/PrenylTrfase"/>
</dbReference>
<dbReference type="CDD" id="cd02894">
    <property type="entry name" value="GGTase-II"/>
    <property type="match status" value="1"/>
</dbReference>
<comment type="similarity">
    <text evidence="2">Belongs to the protein prenyltransferase subunit beta family.</text>
</comment>
<proteinExistence type="inferred from homology"/>
<dbReference type="EMBL" id="HG713058">
    <property type="protein sequence ID" value="CDJ52001.1"/>
    <property type="molecule type" value="Genomic_DNA"/>
</dbReference>
<dbReference type="Pfam" id="PF00432">
    <property type="entry name" value="Prenyltrans"/>
    <property type="match status" value="1"/>
</dbReference>
<keyword evidence="4" id="KW-0637">Prenyltransferase</keyword>
<dbReference type="InterPro" id="IPR045089">
    <property type="entry name" value="PGGT1B-like"/>
</dbReference>
<evidence type="ECO:0000256" key="10">
    <source>
        <dbReference type="ARBA" id="ARBA00032766"/>
    </source>
</evidence>
<comment type="catalytic activity">
    <reaction evidence="11">
        <text>geranylgeranyl diphosphate + L-cysteinyl-[protein] = S-geranylgeranyl-L-cysteinyl-[protein] + diphosphate</text>
        <dbReference type="Rhea" id="RHEA:21240"/>
        <dbReference type="Rhea" id="RHEA-COMP:10131"/>
        <dbReference type="Rhea" id="RHEA-COMP:11537"/>
        <dbReference type="ChEBI" id="CHEBI:29950"/>
        <dbReference type="ChEBI" id="CHEBI:33019"/>
        <dbReference type="ChEBI" id="CHEBI:57533"/>
        <dbReference type="ChEBI" id="CHEBI:86021"/>
        <dbReference type="EC" id="2.5.1.60"/>
    </reaction>
</comment>
<reference evidence="14" key="1">
    <citation type="submission" date="2013-10" db="EMBL/GenBank/DDBJ databases">
        <title>Genomic analysis of the causative agents of coccidiosis in chickens.</title>
        <authorList>
            <person name="Reid A.J."/>
            <person name="Blake D."/>
            <person name="Billington K."/>
            <person name="Browne H."/>
            <person name="Dunn M."/>
            <person name="Hung S."/>
            <person name="Kawahara F."/>
            <person name="Miranda-Saavedra D."/>
            <person name="Mourier T."/>
            <person name="Nagra H."/>
            <person name="Otto T.D."/>
            <person name="Rawlings N."/>
            <person name="Sanchez A."/>
            <person name="Sanders M."/>
            <person name="Subramaniam C."/>
            <person name="Tay Y."/>
            <person name="Dear P."/>
            <person name="Doerig C."/>
            <person name="Gruber A."/>
            <person name="Parkinson J."/>
            <person name="Shirley M."/>
            <person name="Wan K.L."/>
            <person name="Berriman M."/>
            <person name="Tomley F."/>
            <person name="Pain A."/>
        </authorList>
    </citation>
    <scope>NUCLEOTIDE SEQUENCE [LARGE SCALE GENOMIC DNA]</scope>
    <source>
        <strain evidence="14">Houghton</strain>
    </source>
</reference>
<dbReference type="GO" id="GO:0046872">
    <property type="term" value="F:metal ion binding"/>
    <property type="evidence" value="ECO:0007669"/>
    <property type="project" value="UniProtKB-KW"/>
</dbReference>
<evidence type="ECO:0000256" key="9">
    <source>
        <dbReference type="ARBA" id="ARBA00030816"/>
    </source>
</evidence>
<reference evidence="14" key="2">
    <citation type="submission" date="2013-10" db="EMBL/GenBank/DDBJ databases">
        <authorList>
            <person name="Aslett M."/>
        </authorList>
    </citation>
    <scope>NUCLEOTIDE SEQUENCE [LARGE SCALE GENOMIC DNA]</scope>
    <source>
        <strain evidence="14">Houghton</strain>
    </source>
</reference>
<comment type="cofactor">
    <cofactor evidence="1">
        <name>Zn(2+)</name>
        <dbReference type="ChEBI" id="CHEBI:29105"/>
    </cofactor>
</comment>
<dbReference type="Gene3D" id="1.50.10.20">
    <property type="match status" value="1"/>
</dbReference>
<dbReference type="PANTHER" id="PTHR11774:SF11">
    <property type="entry name" value="GERANYLGERANYL TRANSFERASE TYPE-2 SUBUNIT BETA"/>
    <property type="match status" value="1"/>
</dbReference>
<dbReference type="VEuPathDB" id="ToxoDB:EBH_0012020"/>
<dbReference type="InterPro" id="IPR001330">
    <property type="entry name" value="Prenyltrans"/>
</dbReference>
<evidence type="ECO:0000256" key="1">
    <source>
        <dbReference type="ARBA" id="ARBA00001947"/>
    </source>
</evidence>
<gene>
    <name evidence="14" type="ORF">EBH_0012020</name>
</gene>
<dbReference type="PANTHER" id="PTHR11774">
    <property type="entry name" value="GERANYLGERANYL TRANSFERASE TYPE BETA SUBUNIT"/>
    <property type="match status" value="1"/>
</dbReference>
<evidence type="ECO:0000256" key="12">
    <source>
        <dbReference type="SAM" id="MobiDB-lite"/>
    </source>
</evidence>
<sequence length="484" mass="50792">MEKREEEAPPGATKLDGEAAGAPIKGRSLISLMPSWAPPDTSAAAAGTAVSATAAASELSRVIEKLAALEVPKEVSLDPSWPPLSVRLHARYLLGLGADPFTLEGFIGVSLKMGAAYWASNALWLLGLRSEKTERLLQQSAAAAAGSSSSPSAASSQEVRSQEHSSATGPEIKESIKRSPSKDACGGGSDSSSSTARPDGSCSESVSVPSLDYLLERREDALCEFILSCLCPCGGFSSDLQQDANLTSTHYALLLLVGLGRLHLLPSPAKTAAWVRSLQLPSGGFMADPWGETDSRFVYCGVASLSLLGELGAAEAAAAVGFVQQLMNEDGGFGWVPGGESHAASAFCCLAALDLCGGLWAVDRQRTAQWLLNRQTSGGGFNGRPEKAPDVCYSFWIYAALQVLGYEHWVDSRSLSEFILLAQDPSTGGFADRPGDIPDAFHTFFAIAALGMMHANRSPSLRQLHPVAALPVDVASRLKPAIAS</sequence>
<accession>U6LPD4</accession>
<evidence type="ECO:0000313" key="14">
    <source>
        <dbReference type="EMBL" id="CDJ52001.1"/>
    </source>
</evidence>
<feature type="compositionally biased region" description="Low complexity" evidence="12">
    <location>
        <begin position="140"/>
        <end position="156"/>
    </location>
</feature>
<protein>
    <recommendedName>
        <fullName evidence="3">protein geranylgeranyltransferase type II</fullName>
        <ecNumber evidence="3">2.5.1.60</ecNumber>
    </recommendedName>
    <alternativeName>
        <fullName evidence="9">Geranylgeranyl transferase type II subunit beta</fullName>
    </alternativeName>
    <alternativeName>
        <fullName evidence="10">Type II protein geranyl-geranyltransferase subunit beta</fullName>
    </alternativeName>
</protein>
<evidence type="ECO:0000256" key="3">
    <source>
        <dbReference type="ARBA" id="ARBA00012656"/>
    </source>
</evidence>
<keyword evidence="5 14" id="KW-0808">Transferase</keyword>